<dbReference type="EMBL" id="UINC01085387">
    <property type="protein sequence ID" value="SVC32886.1"/>
    <property type="molecule type" value="Genomic_DNA"/>
</dbReference>
<dbReference type="InterPro" id="IPR003774">
    <property type="entry name" value="AlgH-like"/>
</dbReference>
<dbReference type="GO" id="GO:0005829">
    <property type="term" value="C:cytosol"/>
    <property type="evidence" value="ECO:0007669"/>
    <property type="project" value="TreeGrafter"/>
</dbReference>
<accession>A0A382L844</accession>
<dbReference type="Gene3D" id="3.40.1740.10">
    <property type="entry name" value="VC0467-like"/>
    <property type="match status" value="1"/>
</dbReference>
<dbReference type="PANTHER" id="PTHR30327:SF1">
    <property type="entry name" value="UPF0301 PROTEIN YQGE"/>
    <property type="match status" value="1"/>
</dbReference>
<gene>
    <name evidence="1" type="ORF">METZ01_LOCUS285740</name>
</gene>
<reference evidence="1" key="1">
    <citation type="submission" date="2018-05" db="EMBL/GenBank/DDBJ databases">
        <authorList>
            <person name="Lanie J.A."/>
            <person name="Ng W.-L."/>
            <person name="Kazmierczak K.M."/>
            <person name="Andrzejewski T.M."/>
            <person name="Davidsen T.M."/>
            <person name="Wayne K.J."/>
            <person name="Tettelin H."/>
            <person name="Glass J.I."/>
            <person name="Rusch D."/>
            <person name="Podicherti R."/>
            <person name="Tsui H.-C.T."/>
            <person name="Winkler M.E."/>
        </authorList>
    </citation>
    <scope>NUCLEOTIDE SEQUENCE</scope>
</reference>
<name>A0A382L844_9ZZZZ</name>
<sequence length="182" mass="20492">MHTTYKGKLLVATPVLNHNVVFSKSVVYVYDENAQGQVMGVILNKPSKFKISSLGSLKDIPFDPSLELKYVHKGGPVSDTSIVLLHTNEWVSTNTQNANNSLSITSDLLMIEKLATGNEPQGWRMFAGMSVWVFDQLDTEINNQNAWLTCDPTNTNVFDYDEEEQWLKALELCSQQMLAEYI</sequence>
<evidence type="ECO:0000313" key="1">
    <source>
        <dbReference type="EMBL" id="SVC32886.1"/>
    </source>
</evidence>
<protein>
    <submittedName>
        <fullName evidence="1">Uncharacterized protein</fullName>
    </submittedName>
</protein>
<organism evidence="1">
    <name type="scientific">marine metagenome</name>
    <dbReference type="NCBI Taxonomy" id="408172"/>
    <lineage>
        <taxon>unclassified sequences</taxon>
        <taxon>metagenomes</taxon>
        <taxon>ecological metagenomes</taxon>
    </lineage>
</organism>
<dbReference type="Gene3D" id="3.30.70.1300">
    <property type="entry name" value="VC0467-like domains"/>
    <property type="match status" value="1"/>
</dbReference>
<dbReference type="AlphaFoldDB" id="A0A382L844"/>
<dbReference type="SUPFAM" id="SSF143456">
    <property type="entry name" value="VC0467-like"/>
    <property type="match status" value="1"/>
</dbReference>
<proteinExistence type="predicted"/>
<dbReference type="PANTHER" id="PTHR30327">
    <property type="entry name" value="UNCHARACTERIZED PROTEIN YQGE"/>
    <property type="match status" value="1"/>
</dbReference>
<dbReference type="Pfam" id="PF02622">
    <property type="entry name" value="DUF179"/>
    <property type="match status" value="1"/>
</dbReference>